<dbReference type="Gramene" id="TraesRN6D0100939100.1">
    <property type="protein sequence ID" value="TraesRN6D0100939100.1"/>
    <property type="gene ID" value="TraesRN6D0100939100"/>
</dbReference>
<dbReference type="SMART" id="SM00581">
    <property type="entry name" value="PSP"/>
    <property type="match status" value="1"/>
</dbReference>
<dbReference type="Gramene" id="TraesCAD_scaffold_030927_01G000400.1">
    <property type="protein sequence ID" value="TraesCAD_scaffold_030927_01G000400.1"/>
    <property type="gene ID" value="TraesCAD_scaffold_030927_01G000400"/>
</dbReference>
<dbReference type="Proteomes" id="UP000019116">
    <property type="component" value="Chromosome 6D"/>
</dbReference>
<dbReference type="PANTHER" id="PTHR12785:SF6">
    <property type="entry name" value="SPLICING FACTOR 3B SUBUNIT 2"/>
    <property type="match status" value="1"/>
</dbReference>
<feature type="domain" description="PSP proline-rich" evidence="2">
    <location>
        <begin position="31"/>
        <end position="84"/>
    </location>
</feature>
<name>A0A3B6QPI9_WHEAT</name>
<dbReference type="PANTHER" id="PTHR12785">
    <property type="entry name" value="SPLICING FACTOR 3B"/>
    <property type="match status" value="1"/>
</dbReference>
<sequence length="115" mass="12892">MPLCNAEVEQAADEFPKIQTLNLGQILQLKLKIMKPGMLSQELKKALCMPDGALPPWLTRMQFVGPPPSYPYLKILGLNAPISPGDSFDDGPDEEEPLDRSKHWVDSDDEEDEEK</sequence>
<protein>
    <recommendedName>
        <fullName evidence="2">PSP proline-rich domain-containing protein</fullName>
    </recommendedName>
</protein>
<evidence type="ECO:0000259" key="2">
    <source>
        <dbReference type="SMART" id="SM00581"/>
    </source>
</evidence>
<dbReference type="OrthoDB" id="1702701at2759"/>
<evidence type="ECO:0000313" key="4">
    <source>
        <dbReference type="Proteomes" id="UP000019116"/>
    </source>
</evidence>
<proteinExistence type="predicted"/>
<reference evidence="3" key="1">
    <citation type="submission" date="2018-08" db="EMBL/GenBank/DDBJ databases">
        <authorList>
            <person name="Rossello M."/>
        </authorList>
    </citation>
    <scope>NUCLEOTIDE SEQUENCE [LARGE SCALE GENOMIC DNA]</scope>
    <source>
        <strain evidence="3">cv. Chinese Spring</strain>
    </source>
</reference>
<accession>A0A3B6QPI9</accession>
<dbReference type="EnsemblPlants" id="TraesCS6D02G390900.1">
    <property type="protein sequence ID" value="TraesCS6D02G390900.1"/>
    <property type="gene ID" value="TraesCS6D02G390900"/>
</dbReference>
<dbReference type="Pfam" id="PF04046">
    <property type="entry name" value="PSP"/>
    <property type="match status" value="1"/>
</dbReference>
<dbReference type="Gramene" id="TraesCS6D02G390900.1">
    <property type="protein sequence ID" value="TraesCS6D02G390900.1"/>
    <property type="gene ID" value="TraesCS6D02G390900"/>
</dbReference>
<evidence type="ECO:0000313" key="3">
    <source>
        <dbReference type="EnsemblPlants" id="TraesCS6D02G390900.1"/>
    </source>
</evidence>
<dbReference type="Gramene" id="TraesCS6D03G0897900.1">
    <property type="protein sequence ID" value="TraesCS6D03G0897900.1.CDS"/>
    <property type="gene ID" value="TraesCS6D03G0897900"/>
</dbReference>
<keyword evidence="4" id="KW-1185">Reference proteome</keyword>
<dbReference type="STRING" id="4565.A0A3B6QPI9"/>
<dbReference type="InterPro" id="IPR052584">
    <property type="entry name" value="U2_snRNP_Complex_Component"/>
</dbReference>
<dbReference type="SMR" id="A0A3B6QPI9"/>
<organism evidence="3">
    <name type="scientific">Triticum aestivum</name>
    <name type="common">Wheat</name>
    <dbReference type="NCBI Taxonomy" id="4565"/>
    <lineage>
        <taxon>Eukaryota</taxon>
        <taxon>Viridiplantae</taxon>
        <taxon>Streptophyta</taxon>
        <taxon>Embryophyta</taxon>
        <taxon>Tracheophyta</taxon>
        <taxon>Spermatophyta</taxon>
        <taxon>Magnoliopsida</taxon>
        <taxon>Liliopsida</taxon>
        <taxon>Poales</taxon>
        <taxon>Poaceae</taxon>
        <taxon>BOP clade</taxon>
        <taxon>Pooideae</taxon>
        <taxon>Triticodae</taxon>
        <taxon>Triticeae</taxon>
        <taxon>Triticinae</taxon>
        <taxon>Triticum</taxon>
    </lineage>
</organism>
<feature type="region of interest" description="Disordered" evidence="1">
    <location>
        <begin position="83"/>
        <end position="115"/>
    </location>
</feature>
<feature type="compositionally biased region" description="Acidic residues" evidence="1">
    <location>
        <begin position="87"/>
        <end position="97"/>
    </location>
</feature>
<dbReference type="PaxDb" id="4565-Traes_6DL_1E2EC87BC.3"/>
<dbReference type="Gramene" id="TraesLDM6D03G03803300.1">
    <property type="protein sequence ID" value="TraesLDM6D03G03803300.1"/>
    <property type="gene ID" value="TraesLDM6D03G03803300"/>
</dbReference>
<dbReference type="AlphaFoldDB" id="A0A3B6QPI9"/>
<dbReference type="Gramene" id="TraesWEE_scaffold_050287_01G000100.1">
    <property type="protein sequence ID" value="TraesWEE_scaffold_050287_01G000100.1"/>
    <property type="gene ID" value="TraesWEE_scaffold_050287_01G000100"/>
</dbReference>
<dbReference type="Gramene" id="TraesCLE_scaffold_036854_01G000300.1">
    <property type="protein sequence ID" value="TraesCLE_scaffold_036854_01G000300.1"/>
    <property type="gene ID" value="TraesCLE_scaffold_036854_01G000300"/>
</dbReference>
<reference evidence="3" key="2">
    <citation type="submission" date="2018-10" db="UniProtKB">
        <authorList>
            <consortium name="EnsemblPlants"/>
        </authorList>
    </citation>
    <scope>IDENTIFICATION</scope>
</reference>
<dbReference type="InterPro" id="IPR006568">
    <property type="entry name" value="PSP_pro-rich"/>
</dbReference>
<dbReference type="Gramene" id="TraesROB_scaffold_053488_01G000300.1">
    <property type="protein sequence ID" value="TraesROB_scaffold_053488_01G000300.1"/>
    <property type="gene ID" value="TraesROB_scaffold_053488_01G000300"/>
</dbReference>
<evidence type="ECO:0000256" key="1">
    <source>
        <dbReference type="SAM" id="MobiDB-lite"/>
    </source>
</evidence>